<organism evidence="2 3">
    <name type="scientific">Streptomyces niveus</name>
    <name type="common">Streptomyces spheroides</name>
    <dbReference type="NCBI Taxonomy" id="193462"/>
    <lineage>
        <taxon>Bacteria</taxon>
        <taxon>Bacillati</taxon>
        <taxon>Actinomycetota</taxon>
        <taxon>Actinomycetes</taxon>
        <taxon>Kitasatosporales</taxon>
        <taxon>Streptomycetaceae</taxon>
        <taxon>Streptomyces</taxon>
    </lineage>
</organism>
<name>A0ABZ2A9A8_STRNV</name>
<sequence>MAVVVSLRWSGATPEQYEAVRTAMRWEEHVPEGAVLHVAWFEGGALHVTDVWNSQADFERFFTDQLGSALEEAGIPGEPETSFSPLQRRFVTPGISGSD</sequence>
<dbReference type="RefSeq" id="WP_329079012.1">
    <property type="nucleotide sequence ID" value="NZ_CP108849.2"/>
</dbReference>
<dbReference type="Proteomes" id="UP001432209">
    <property type="component" value="Chromosome"/>
</dbReference>
<reference evidence="2" key="1">
    <citation type="submission" date="2022-10" db="EMBL/GenBank/DDBJ databases">
        <title>The complete genomes of actinobacterial strains from the NBC collection.</title>
        <authorList>
            <person name="Joergensen T.S."/>
            <person name="Alvarez Arevalo M."/>
            <person name="Sterndorff E.B."/>
            <person name="Faurdal D."/>
            <person name="Vuksanovic O."/>
            <person name="Mourched A.-S."/>
            <person name="Charusanti P."/>
            <person name="Shaw S."/>
            <person name="Blin K."/>
            <person name="Weber T."/>
        </authorList>
    </citation>
    <scope>NUCLEOTIDE SEQUENCE</scope>
    <source>
        <strain evidence="2">NBC_01432</strain>
    </source>
</reference>
<evidence type="ECO:0000256" key="1">
    <source>
        <dbReference type="SAM" id="MobiDB-lite"/>
    </source>
</evidence>
<evidence type="ECO:0000313" key="2">
    <source>
        <dbReference type="EMBL" id="WUX55288.1"/>
    </source>
</evidence>
<dbReference type="GeneID" id="91341641"/>
<gene>
    <name evidence="2" type="ORF">OG442_29275</name>
</gene>
<evidence type="ECO:0000313" key="3">
    <source>
        <dbReference type="Proteomes" id="UP001432209"/>
    </source>
</evidence>
<proteinExistence type="predicted"/>
<accession>A0ABZ2A9A8</accession>
<feature type="region of interest" description="Disordered" evidence="1">
    <location>
        <begin position="74"/>
        <end position="99"/>
    </location>
</feature>
<keyword evidence="3" id="KW-1185">Reference proteome</keyword>
<dbReference type="EMBL" id="CP109495">
    <property type="protein sequence ID" value="WUX55288.1"/>
    <property type="molecule type" value="Genomic_DNA"/>
</dbReference>
<evidence type="ECO:0008006" key="4">
    <source>
        <dbReference type="Google" id="ProtNLM"/>
    </source>
</evidence>
<protein>
    <recommendedName>
        <fullName evidence="4">ABM domain-containing protein</fullName>
    </recommendedName>
</protein>